<feature type="chain" id="PRO_5047166991" evidence="1">
    <location>
        <begin position="24"/>
        <end position="71"/>
    </location>
</feature>
<reference evidence="2 3" key="1">
    <citation type="submission" date="2016-06" db="EMBL/GenBank/DDBJ databases">
        <title>Four novel species of enterococci isolated from chicken manure.</title>
        <authorList>
            <person name="Van Tyne D."/>
        </authorList>
    </citation>
    <scope>NUCLEOTIDE SEQUENCE [LARGE SCALE GENOMIC DNA]</scope>
    <source>
        <strain evidence="2 3">CU12B</strain>
    </source>
</reference>
<feature type="signal peptide" evidence="1">
    <location>
        <begin position="1"/>
        <end position="23"/>
    </location>
</feature>
<keyword evidence="3" id="KW-1185">Reference proteome</keyword>
<organism evidence="2 3">
    <name type="scientific">Candidatus Enterococcus willemsii</name>
    <dbReference type="NCBI Taxonomy" id="1857215"/>
    <lineage>
        <taxon>Bacteria</taxon>
        <taxon>Bacillati</taxon>
        <taxon>Bacillota</taxon>
        <taxon>Bacilli</taxon>
        <taxon>Lactobacillales</taxon>
        <taxon>Enterococcaceae</taxon>
        <taxon>Enterococcus</taxon>
    </lineage>
</organism>
<dbReference type="RefSeq" id="WP_161902009.1">
    <property type="nucleotide sequence ID" value="NZ_MAEL01000035.1"/>
</dbReference>
<accession>A0ABQ6YZS5</accession>
<protein>
    <submittedName>
        <fullName evidence="2">Uncharacterized protein</fullName>
    </submittedName>
</protein>
<comment type="caution">
    <text evidence="2">The sequence shown here is derived from an EMBL/GenBank/DDBJ whole genome shotgun (WGS) entry which is preliminary data.</text>
</comment>
<evidence type="ECO:0000313" key="2">
    <source>
        <dbReference type="EMBL" id="KAF1304137.1"/>
    </source>
</evidence>
<dbReference type="Proteomes" id="UP000782705">
    <property type="component" value="Unassembled WGS sequence"/>
</dbReference>
<sequence>MKKVILFALMVGIMGTTSPVVHGDEAESPNDVSTFIQYKIYRFKNYPPKTYNGYTLIHVEKLSDGYRGFYL</sequence>
<keyword evidence="1" id="KW-0732">Signal</keyword>
<gene>
    <name evidence="2" type="ORF">BAU17_04380</name>
</gene>
<evidence type="ECO:0000313" key="3">
    <source>
        <dbReference type="Proteomes" id="UP000782705"/>
    </source>
</evidence>
<dbReference type="EMBL" id="MAEL01000035">
    <property type="protein sequence ID" value="KAF1304137.1"/>
    <property type="molecule type" value="Genomic_DNA"/>
</dbReference>
<proteinExistence type="predicted"/>
<name>A0ABQ6YZS5_9ENTE</name>
<evidence type="ECO:0000256" key="1">
    <source>
        <dbReference type="SAM" id="SignalP"/>
    </source>
</evidence>